<sequence>MGEHQNLTELELETQLRGLGLSEEDVQTLIEEAFPKPAVPVSQISENDEEEMAFLINCFPTIPRSTLKAKLLENKHDLDVTTEVLLNYELLKNESSPQFFDKRLKKQHKTLVKREKKGNINRTQDLELLALALNVSQAEAEELYDIHDQSVSKVLQNYFKSSAWDMRTISTLVTELDRPRPRVETSDAKRAASAAPSQQLLDSFGDQPITKTSVRQMKENYLRRMDTLLEQAHNHSQRIGTRHLAAEYRQEAADLMKKLKELQVLEFHVKSYNQQASAIDFHGMTVSVALALCEDKVDHWLVCSRDRTLELVTGAGLHSSDRVPRIKNAVRRYLDQRNLNYEELPGSFVVHR</sequence>
<dbReference type="GO" id="GO:0004519">
    <property type="term" value="F:endonuclease activity"/>
    <property type="evidence" value="ECO:0007669"/>
    <property type="project" value="TreeGrafter"/>
</dbReference>
<reference evidence="4 5" key="1">
    <citation type="submission" date="2017-04" db="EMBL/GenBank/DDBJ databases">
        <title>Genome sequencing of [Candida] sorbophila.</title>
        <authorList>
            <person name="Ahn J.O."/>
        </authorList>
    </citation>
    <scope>NUCLEOTIDE SEQUENCE [LARGE SCALE GENOMIC DNA]</scope>
    <source>
        <strain evidence="4 5">DS02</strain>
    </source>
</reference>
<name>A0A2T0FL60_9ASCO</name>
<dbReference type="InterPro" id="IPR052772">
    <property type="entry name" value="Endo/PolyKinase_Domain-Protein"/>
</dbReference>
<evidence type="ECO:0000259" key="2">
    <source>
        <dbReference type="PROSITE" id="PS50828"/>
    </source>
</evidence>
<organism evidence="4 5">
    <name type="scientific">Wickerhamiella sorbophila</name>
    <dbReference type="NCBI Taxonomy" id="45607"/>
    <lineage>
        <taxon>Eukaryota</taxon>
        <taxon>Fungi</taxon>
        <taxon>Dikarya</taxon>
        <taxon>Ascomycota</taxon>
        <taxon>Saccharomycotina</taxon>
        <taxon>Dipodascomycetes</taxon>
        <taxon>Dipodascales</taxon>
        <taxon>Trichomonascaceae</taxon>
        <taxon>Wickerhamiella</taxon>
    </lineage>
</organism>
<dbReference type="CDD" id="cd14279">
    <property type="entry name" value="CUE"/>
    <property type="match status" value="1"/>
</dbReference>
<feature type="coiled-coil region" evidence="1">
    <location>
        <begin position="218"/>
        <end position="265"/>
    </location>
</feature>
<dbReference type="InterPro" id="IPR009060">
    <property type="entry name" value="UBA-like_sf"/>
</dbReference>
<dbReference type="InterPro" id="IPR003892">
    <property type="entry name" value="CUE"/>
</dbReference>
<dbReference type="PROSITE" id="PS51140">
    <property type="entry name" value="CUE"/>
    <property type="match status" value="1"/>
</dbReference>
<dbReference type="PANTHER" id="PTHR46535:SF1">
    <property type="entry name" value="NEDD4-BINDING PROTEIN 2"/>
    <property type="match status" value="1"/>
</dbReference>
<dbReference type="InterPro" id="IPR036063">
    <property type="entry name" value="Smr_dom_sf"/>
</dbReference>
<dbReference type="Gene3D" id="1.10.8.10">
    <property type="entry name" value="DNA helicase RuvA subunit, C-terminal domain"/>
    <property type="match status" value="1"/>
</dbReference>
<keyword evidence="1" id="KW-0175">Coiled coil</keyword>
<gene>
    <name evidence="4" type="ORF">B9G98_03339</name>
</gene>
<feature type="domain" description="Smr" evidence="2">
    <location>
        <begin position="279"/>
        <end position="352"/>
    </location>
</feature>
<dbReference type="Proteomes" id="UP000238350">
    <property type="component" value="Unassembled WGS sequence"/>
</dbReference>
<comment type="caution">
    <text evidence="4">The sequence shown here is derived from an EMBL/GenBank/DDBJ whole genome shotgun (WGS) entry which is preliminary data.</text>
</comment>
<dbReference type="GeneID" id="36517087"/>
<dbReference type="InterPro" id="IPR002625">
    <property type="entry name" value="Smr_dom"/>
</dbReference>
<protein>
    <recommendedName>
        <fullName evidence="6">Smr domain-containing protein</fullName>
    </recommendedName>
</protein>
<evidence type="ECO:0000313" key="4">
    <source>
        <dbReference type="EMBL" id="PRT55719.1"/>
    </source>
</evidence>
<dbReference type="PROSITE" id="PS50828">
    <property type="entry name" value="SMR"/>
    <property type="match status" value="1"/>
</dbReference>
<feature type="domain" description="CUE" evidence="3">
    <location>
        <begin position="47"/>
        <end position="90"/>
    </location>
</feature>
<dbReference type="RefSeq" id="XP_024665664.1">
    <property type="nucleotide sequence ID" value="XM_024809896.1"/>
</dbReference>
<dbReference type="GO" id="GO:0005634">
    <property type="term" value="C:nucleus"/>
    <property type="evidence" value="ECO:0007669"/>
    <property type="project" value="TreeGrafter"/>
</dbReference>
<dbReference type="GO" id="GO:0043130">
    <property type="term" value="F:ubiquitin binding"/>
    <property type="evidence" value="ECO:0007669"/>
    <property type="project" value="InterPro"/>
</dbReference>
<evidence type="ECO:0008006" key="6">
    <source>
        <dbReference type="Google" id="ProtNLM"/>
    </source>
</evidence>
<dbReference type="SUPFAM" id="SSF46934">
    <property type="entry name" value="UBA-like"/>
    <property type="match status" value="1"/>
</dbReference>
<dbReference type="PANTHER" id="PTHR46535">
    <property type="entry name" value="NEDD4-BINDING PROTEIN 2"/>
    <property type="match status" value="1"/>
</dbReference>
<evidence type="ECO:0000256" key="1">
    <source>
        <dbReference type="SAM" id="Coils"/>
    </source>
</evidence>
<dbReference type="EMBL" id="NDIQ01000022">
    <property type="protein sequence ID" value="PRT55719.1"/>
    <property type="molecule type" value="Genomic_DNA"/>
</dbReference>
<keyword evidence="5" id="KW-1185">Reference proteome</keyword>
<evidence type="ECO:0000313" key="5">
    <source>
        <dbReference type="Proteomes" id="UP000238350"/>
    </source>
</evidence>
<proteinExistence type="predicted"/>
<dbReference type="OrthoDB" id="4078615at2759"/>
<dbReference type="SUPFAM" id="SSF160443">
    <property type="entry name" value="SMR domain-like"/>
    <property type="match status" value="1"/>
</dbReference>
<dbReference type="SMART" id="SM00463">
    <property type="entry name" value="SMR"/>
    <property type="match status" value="1"/>
</dbReference>
<dbReference type="Gene3D" id="3.30.1370.110">
    <property type="match status" value="1"/>
</dbReference>
<evidence type="ECO:0000259" key="3">
    <source>
        <dbReference type="PROSITE" id="PS51140"/>
    </source>
</evidence>
<dbReference type="AlphaFoldDB" id="A0A2T0FL60"/>
<accession>A0A2T0FL60</accession>